<reference evidence="6" key="1">
    <citation type="submission" date="2025-08" db="UniProtKB">
        <authorList>
            <consortium name="RefSeq"/>
        </authorList>
    </citation>
    <scope>IDENTIFICATION</scope>
</reference>
<organism evidence="5 6">
    <name type="scientific">Aplysia californica</name>
    <name type="common">California sea hare</name>
    <dbReference type="NCBI Taxonomy" id="6500"/>
    <lineage>
        <taxon>Eukaryota</taxon>
        <taxon>Metazoa</taxon>
        <taxon>Spiralia</taxon>
        <taxon>Lophotrochozoa</taxon>
        <taxon>Mollusca</taxon>
        <taxon>Gastropoda</taxon>
        <taxon>Heterobranchia</taxon>
        <taxon>Euthyneura</taxon>
        <taxon>Tectipleura</taxon>
        <taxon>Aplysiida</taxon>
        <taxon>Aplysioidea</taxon>
        <taxon>Aplysiidae</taxon>
        <taxon>Aplysia</taxon>
    </lineage>
</organism>
<dbReference type="InterPro" id="IPR000719">
    <property type="entry name" value="Prot_kinase_dom"/>
</dbReference>
<name>A0ABM1A654_APLCA</name>
<dbReference type="GeneID" id="101846832"/>
<keyword evidence="1" id="KW-0547">Nucleotide-binding</keyword>
<dbReference type="Gene3D" id="1.10.510.10">
    <property type="entry name" value="Transferase(Phosphotransferase) domain 1"/>
    <property type="match status" value="1"/>
</dbReference>
<proteinExistence type="predicted"/>
<evidence type="ECO:0000313" key="6">
    <source>
        <dbReference type="RefSeq" id="XP_012941570.2"/>
    </source>
</evidence>
<dbReference type="Proteomes" id="UP000694888">
    <property type="component" value="Unplaced"/>
</dbReference>
<evidence type="ECO:0000259" key="4">
    <source>
        <dbReference type="PROSITE" id="PS50011"/>
    </source>
</evidence>
<dbReference type="Pfam" id="PF00069">
    <property type="entry name" value="Pkinase"/>
    <property type="match status" value="1"/>
</dbReference>
<accession>A0ABM1A654</accession>
<keyword evidence="2" id="KW-0067">ATP-binding</keyword>
<keyword evidence="5" id="KW-1185">Reference proteome</keyword>
<feature type="domain" description="Protein kinase" evidence="4">
    <location>
        <begin position="23"/>
        <end position="269"/>
    </location>
</feature>
<dbReference type="PROSITE" id="PS00108">
    <property type="entry name" value="PROTEIN_KINASE_ST"/>
    <property type="match status" value="1"/>
</dbReference>
<evidence type="ECO:0000256" key="2">
    <source>
        <dbReference type="ARBA" id="ARBA00022840"/>
    </source>
</evidence>
<evidence type="ECO:0000313" key="5">
    <source>
        <dbReference type="Proteomes" id="UP000694888"/>
    </source>
</evidence>
<dbReference type="PANTHER" id="PTHR24346:SF30">
    <property type="entry name" value="MATERNAL EMBRYONIC LEUCINE ZIPPER KINASE"/>
    <property type="match status" value="1"/>
</dbReference>
<dbReference type="SMART" id="SM00220">
    <property type="entry name" value="S_TKc"/>
    <property type="match status" value="1"/>
</dbReference>
<protein>
    <submittedName>
        <fullName evidence="6">Serine/threonine-protein kinase ppk16-like</fullName>
    </submittedName>
</protein>
<dbReference type="InterPro" id="IPR008271">
    <property type="entry name" value="Ser/Thr_kinase_AS"/>
</dbReference>
<dbReference type="RefSeq" id="XP_012941570.2">
    <property type="nucleotide sequence ID" value="XM_013086116.2"/>
</dbReference>
<evidence type="ECO:0000256" key="3">
    <source>
        <dbReference type="SAM" id="MobiDB-lite"/>
    </source>
</evidence>
<dbReference type="PROSITE" id="PS50011">
    <property type="entry name" value="PROTEIN_KINASE_DOM"/>
    <property type="match status" value="1"/>
</dbReference>
<evidence type="ECO:0000256" key="1">
    <source>
        <dbReference type="ARBA" id="ARBA00022741"/>
    </source>
</evidence>
<sequence>MATLTFPDVTVIRDGDFLDNFNLKFVRVLAKKKNSLVLEASMKNDDSIRKAIKKIPYLDHKGRHRGLEDSTEELTIMHNVQHPHLMKMDWVVTCDSFLAIYMPLCSQGSLDGLRQSLQRDQVERVFVQTACALRYLHDQRCVHGDVKPDNIFLDASDNAILGDFGCSRILPDGKNTVSRWKGTLGYLGPECFLGCKFDPFLMDAYALGATLWSLVFRLRPEDLDLLDVVRNSSMPEMYRKVLKGLLRRDPQMRLSVPDLLEFLSTSEKLRGIMEGDRPLMCTGHLPMLNDHPLMSGGHCGDVSGVDNESRVKPGANIR</sequence>
<feature type="region of interest" description="Disordered" evidence="3">
    <location>
        <begin position="299"/>
        <end position="318"/>
    </location>
</feature>
<gene>
    <name evidence="6" type="primary">LOC101846832</name>
</gene>
<dbReference type="SUPFAM" id="SSF56112">
    <property type="entry name" value="Protein kinase-like (PK-like)"/>
    <property type="match status" value="1"/>
</dbReference>
<dbReference type="CDD" id="cd00180">
    <property type="entry name" value="PKc"/>
    <property type="match status" value="1"/>
</dbReference>
<dbReference type="InterPro" id="IPR011009">
    <property type="entry name" value="Kinase-like_dom_sf"/>
</dbReference>
<dbReference type="PANTHER" id="PTHR24346">
    <property type="entry name" value="MAP/MICROTUBULE AFFINITY-REGULATING KINASE"/>
    <property type="match status" value="1"/>
</dbReference>